<evidence type="ECO:0000313" key="4">
    <source>
        <dbReference type="Proteomes" id="UP001216595"/>
    </source>
</evidence>
<evidence type="ECO:0000259" key="2">
    <source>
        <dbReference type="PROSITE" id="PS50110"/>
    </source>
</evidence>
<reference evidence="3 4" key="1">
    <citation type="submission" date="2023-01" db="EMBL/GenBank/DDBJ databases">
        <title>Novel species of the genus Asticcacaulis isolated from rivers.</title>
        <authorList>
            <person name="Lu H."/>
        </authorList>
    </citation>
    <scope>NUCLEOTIDE SEQUENCE [LARGE SCALE GENOMIC DNA]</scope>
    <source>
        <strain evidence="3 4">DXS10W</strain>
    </source>
</reference>
<dbReference type="PROSITE" id="PS50110">
    <property type="entry name" value="RESPONSE_REGULATORY"/>
    <property type="match status" value="1"/>
</dbReference>
<dbReference type="PANTHER" id="PTHR43228">
    <property type="entry name" value="TWO-COMPONENT RESPONSE REGULATOR"/>
    <property type="match status" value="1"/>
</dbReference>
<dbReference type="SUPFAM" id="SSF52172">
    <property type="entry name" value="CheY-like"/>
    <property type="match status" value="1"/>
</dbReference>
<evidence type="ECO:0000313" key="3">
    <source>
        <dbReference type="EMBL" id="MDC7693488.1"/>
    </source>
</evidence>
<dbReference type="Gene3D" id="3.40.50.2300">
    <property type="match status" value="1"/>
</dbReference>
<dbReference type="InterPro" id="IPR052048">
    <property type="entry name" value="ST_Response_Regulator"/>
</dbReference>
<feature type="domain" description="Response regulatory" evidence="2">
    <location>
        <begin position="8"/>
        <end position="124"/>
    </location>
</feature>
<feature type="modified residue" description="4-aspartylphosphate" evidence="1">
    <location>
        <position position="57"/>
    </location>
</feature>
<dbReference type="InterPro" id="IPR011006">
    <property type="entry name" value="CheY-like_superfamily"/>
</dbReference>
<sequence>MPNDIVHTCLIVDDSRTVRKYARSILEHLAFEVSEARNGAHALLLCERNMPDAILLDWNMPVMDGLTFLKELRGLGSIKQPRVVFCTTEGDMVHVSDALCEGADEYIIKPFDDATVAHKFRQIGLV</sequence>
<dbReference type="RefSeq" id="WP_272740251.1">
    <property type="nucleotide sequence ID" value="NZ_JAQQKW010000002.1"/>
</dbReference>
<dbReference type="InterPro" id="IPR001789">
    <property type="entry name" value="Sig_transdc_resp-reg_receiver"/>
</dbReference>
<name>A0ABT5IBH8_9CAUL</name>
<dbReference type="Pfam" id="PF00072">
    <property type="entry name" value="Response_reg"/>
    <property type="match status" value="1"/>
</dbReference>
<evidence type="ECO:0000256" key="1">
    <source>
        <dbReference type="PROSITE-ProRule" id="PRU00169"/>
    </source>
</evidence>
<keyword evidence="4" id="KW-1185">Reference proteome</keyword>
<gene>
    <name evidence="3" type="ORF">PQU94_04230</name>
</gene>
<dbReference type="SMART" id="SM00448">
    <property type="entry name" value="REC"/>
    <property type="match status" value="1"/>
</dbReference>
<protein>
    <submittedName>
        <fullName evidence="3">Response regulator</fullName>
    </submittedName>
</protein>
<dbReference type="EMBL" id="JAQQKW010000002">
    <property type="protein sequence ID" value="MDC7693488.1"/>
    <property type="molecule type" value="Genomic_DNA"/>
</dbReference>
<organism evidence="3 4">
    <name type="scientific">Asticcacaulis currens</name>
    <dbReference type="NCBI Taxonomy" id="2984210"/>
    <lineage>
        <taxon>Bacteria</taxon>
        <taxon>Pseudomonadati</taxon>
        <taxon>Pseudomonadota</taxon>
        <taxon>Alphaproteobacteria</taxon>
        <taxon>Caulobacterales</taxon>
        <taxon>Caulobacteraceae</taxon>
        <taxon>Asticcacaulis</taxon>
    </lineage>
</organism>
<dbReference type="Proteomes" id="UP001216595">
    <property type="component" value="Unassembled WGS sequence"/>
</dbReference>
<proteinExistence type="predicted"/>
<accession>A0ABT5IBH8</accession>
<comment type="caution">
    <text evidence="3">The sequence shown here is derived from an EMBL/GenBank/DDBJ whole genome shotgun (WGS) entry which is preliminary data.</text>
</comment>
<dbReference type="PANTHER" id="PTHR43228:SF1">
    <property type="entry name" value="TWO-COMPONENT RESPONSE REGULATOR ARR22"/>
    <property type="match status" value="1"/>
</dbReference>
<keyword evidence="1" id="KW-0597">Phosphoprotein</keyword>